<organism evidence="1 2">
    <name type="scientific">Haloferax sulfurifontis</name>
    <dbReference type="NCBI Taxonomy" id="255616"/>
    <lineage>
        <taxon>Archaea</taxon>
        <taxon>Methanobacteriati</taxon>
        <taxon>Methanobacteriota</taxon>
        <taxon>Stenosarchaea group</taxon>
        <taxon>Halobacteria</taxon>
        <taxon>Halobacteriales</taxon>
        <taxon>Haloferacaceae</taxon>
        <taxon>Haloferax</taxon>
    </lineage>
</organism>
<comment type="caution">
    <text evidence="1">The sequence shown here is derived from an EMBL/GenBank/DDBJ whole genome shotgun (WGS) entry which is preliminary data.</text>
</comment>
<gene>
    <name evidence="1" type="ORF">GCM10007209_27210</name>
</gene>
<reference evidence="1" key="1">
    <citation type="journal article" date="2014" name="Int. J. Syst. Evol. Microbiol.">
        <title>Complete genome sequence of Corynebacterium casei LMG S-19264T (=DSM 44701T), isolated from a smear-ripened cheese.</title>
        <authorList>
            <consortium name="US DOE Joint Genome Institute (JGI-PGF)"/>
            <person name="Walter F."/>
            <person name="Albersmeier A."/>
            <person name="Kalinowski J."/>
            <person name="Ruckert C."/>
        </authorList>
    </citation>
    <scope>NUCLEOTIDE SEQUENCE</scope>
    <source>
        <strain evidence="1">CCM 7217</strain>
    </source>
</reference>
<evidence type="ECO:0000313" key="1">
    <source>
        <dbReference type="EMBL" id="GGC63666.1"/>
    </source>
</evidence>
<dbReference type="Proteomes" id="UP000646833">
    <property type="component" value="Unassembled WGS sequence"/>
</dbReference>
<accession>A0A830DVJ7</accession>
<sequence length="104" mass="11234">MYPFADVTLVENVHNRRVVSRVAAVRQRVAYHPEVDFVVRDVRVAGLQLRHPRGVSGHDFESNGVEIREGLALTDSAISGTTSPSGVSATSELAYALAGITLVF</sequence>
<name>A0A830DVJ7_9EURY</name>
<dbReference type="AlphaFoldDB" id="A0A830DVJ7"/>
<proteinExistence type="predicted"/>
<protein>
    <submittedName>
        <fullName evidence="1">Uncharacterized protein</fullName>
    </submittedName>
</protein>
<dbReference type="EMBL" id="BMCI01000005">
    <property type="protein sequence ID" value="GGC63666.1"/>
    <property type="molecule type" value="Genomic_DNA"/>
</dbReference>
<reference evidence="1" key="2">
    <citation type="submission" date="2020-09" db="EMBL/GenBank/DDBJ databases">
        <authorList>
            <person name="Sun Q."/>
            <person name="Sedlacek I."/>
        </authorList>
    </citation>
    <scope>NUCLEOTIDE SEQUENCE</scope>
    <source>
        <strain evidence="1">CCM 7217</strain>
    </source>
</reference>
<evidence type="ECO:0000313" key="2">
    <source>
        <dbReference type="Proteomes" id="UP000646833"/>
    </source>
</evidence>